<proteinExistence type="inferred from homology"/>
<dbReference type="Proteomes" id="UP000009168">
    <property type="component" value="Unassembled WGS sequence"/>
</dbReference>
<feature type="transmembrane region" description="Helical" evidence="6">
    <location>
        <begin position="126"/>
        <end position="145"/>
    </location>
</feature>
<comment type="similarity">
    <text evidence="2">Belongs to the LIMR family.</text>
</comment>
<reference evidence="8" key="1">
    <citation type="journal article" date="2006" name="PLoS Biol.">
        <title>Macronuclear genome sequence of the ciliate Tetrahymena thermophila, a model eukaryote.</title>
        <authorList>
            <person name="Eisen J.A."/>
            <person name="Coyne R.S."/>
            <person name="Wu M."/>
            <person name="Wu D."/>
            <person name="Thiagarajan M."/>
            <person name="Wortman J.R."/>
            <person name="Badger J.H."/>
            <person name="Ren Q."/>
            <person name="Amedeo P."/>
            <person name="Jones K.M."/>
            <person name="Tallon L.J."/>
            <person name="Delcher A.L."/>
            <person name="Salzberg S.L."/>
            <person name="Silva J.C."/>
            <person name="Haas B.J."/>
            <person name="Majoros W.H."/>
            <person name="Farzad M."/>
            <person name="Carlton J.M."/>
            <person name="Smith R.K. Jr."/>
            <person name="Garg J."/>
            <person name="Pearlman R.E."/>
            <person name="Karrer K.M."/>
            <person name="Sun L."/>
            <person name="Manning G."/>
            <person name="Elde N.C."/>
            <person name="Turkewitz A.P."/>
            <person name="Asai D.J."/>
            <person name="Wilkes D.E."/>
            <person name="Wang Y."/>
            <person name="Cai H."/>
            <person name="Collins K."/>
            <person name="Stewart B.A."/>
            <person name="Lee S.R."/>
            <person name="Wilamowska K."/>
            <person name="Weinberg Z."/>
            <person name="Ruzzo W.L."/>
            <person name="Wloga D."/>
            <person name="Gaertig J."/>
            <person name="Frankel J."/>
            <person name="Tsao C.-C."/>
            <person name="Gorovsky M.A."/>
            <person name="Keeling P.J."/>
            <person name="Waller R.F."/>
            <person name="Patron N.J."/>
            <person name="Cherry J.M."/>
            <person name="Stover N.A."/>
            <person name="Krieger C.J."/>
            <person name="del Toro C."/>
            <person name="Ryder H.F."/>
            <person name="Williamson S.C."/>
            <person name="Barbeau R.A."/>
            <person name="Hamilton E.P."/>
            <person name="Orias E."/>
        </authorList>
    </citation>
    <scope>NUCLEOTIDE SEQUENCE [LARGE SCALE GENOMIC DNA]</scope>
    <source>
        <strain evidence="8">SB210</strain>
    </source>
</reference>
<dbReference type="Pfam" id="PF04791">
    <property type="entry name" value="LMBR1"/>
    <property type="match status" value="1"/>
</dbReference>
<dbReference type="eggNOG" id="KOG2296">
    <property type="taxonomic scope" value="Eukaryota"/>
</dbReference>
<feature type="transmembrane region" description="Helical" evidence="6">
    <location>
        <begin position="477"/>
        <end position="500"/>
    </location>
</feature>
<dbReference type="TCDB" id="9.A.54.3.1">
    <property type="family name" value="the lysosomal cobalamin (b12) transporter (l-b12t) family"/>
</dbReference>
<evidence type="ECO:0000256" key="3">
    <source>
        <dbReference type="ARBA" id="ARBA00022692"/>
    </source>
</evidence>
<keyword evidence="4 6" id="KW-1133">Transmembrane helix</keyword>
<feature type="transmembrane region" description="Helical" evidence="6">
    <location>
        <begin position="356"/>
        <end position="378"/>
    </location>
</feature>
<dbReference type="HOGENOM" id="CLU_018886_0_0_1"/>
<evidence type="ECO:0000256" key="5">
    <source>
        <dbReference type="ARBA" id="ARBA00023136"/>
    </source>
</evidence>
<keyword evidence="8" id="KW-1185">Reference proteome</keyword>
<evidence type="ECO:0000256" key="2">
    <source>
        <dbReference type="ARBA" id="ARBA00010487"/>
    </source>
</evidence>
<dbReference type="OMA" id="IYNQCIH"/>
<dbReference type="KEGG" id="tet:TTHERM_00158290"/>
<feature type="transmembrane region" description="Helical" evidence="6">
    <location>
        <begin position="157"/>
        <end position="181"/>
    </location>
</feature>
<dbReference type="PANTHER" id="PTHR21355:SF0">
    <property type="entry name" value="G-PROTEIN COUPLED RECEPTOR-ASSOCIATED PROTEIN LMBRD2"/>
    <property type="match status" value="1"/>
</dbReference>
<dbReference type="EMBL" id="GG662820">
    <property type="protein sequence ID" value="EAR89512.2"/>
    <property type="molecule type" value="Genomic_DNA"/>
</dbReference>
<dbReference type="GO" id="GO:0016020">
    <property type="term" value="C:membrane"/>
    <property type="evidence" value="ECO:0007669"/>
    <property type="project" value="UniProtKB-SubCell"/>
</dbReference>
<feature type="transmembrane region" description="Helical" evidence="6">
    <location>
        <begin position="6"/>
        <end position="23"/>
    </location>
</feature>
<dbReference type="OrthoDB" id="203099at2759"/>
<evidence type="ECO:0000256" key="6">
    <source>
        <dbReference type="SAM" id="Phobius"/>
    </source>
</evidence>
<keyword evidence="3 6" id="KW-0812">Transmembrane</keyword>
<evidence type="ECO:0000313" key="7">
    <source>
        <dbReference type="EMBL" id="EAR89512.2"/>
    </source>
</evidence>
<feature type="transmembrane region" description="Helical" evidence="6">
    <location>
        <begin position="35"/>
        <end position="56"/>
    </location>
</feature>
<keyword evidence="5 6" id="KW-0472">Membrane</keyword>
<dbReference type="InParanoid" id="Q22WA5"/>
<dbReference type="GeneID" id="7835205"/>
<dbReference type="RefSeq" id="XP_001009757.2">
    <property type="nucleotide sequence ID" value="XM_001009757.3"/>
</dbReference>
<accession>Q22WA5</accession>
<protein>
    <submittedName>
        <fullName evidence="7">LMBR1-like motif protein</fullName>
    </submittedName>
</protein>
<feature type="transmembrane region" description="Helical" evidence="6">
    <location>
        <begin position="87"/>
        <end position="106"/>
    </location>
</feature>
<dbReference type="InterPro" id="IPR051584">
    <property type="entry name" value="GPCR-associated_LMBR1"/>
</dbReference>
<dbReference type="InterPro" id="IPR006876">
    <property type="entry name" value="LMBR1-like_membr_prot"/>
</dbReference>
<dbReference type="AlphaFoldDB" id="Q22WA5"/>
<evidence type="ECO:0000256" key="1">
    <source>
        <dbReference type="ARBA" id="ARBA00004141"/>
    </source>
</evidence>
<evidence type="ECO:0000256" key="4">
    <source>
        <dbReference type="ARBA" id="ARBA00022989"/>
    </source>
</evidence>
<comment type="subcellular location">
    <subcellularLocation>
        <location evidence="1">Membrane</location>
        <topology evidence="1">Multi-pass membrane protein</topology>
    </subcellularLocation>
</comment>
<organism evidence="7 8">
    <name type="scientific">Tetrahymena thermophila (strain SB210)</name>
    <dbReference type="NCBI Taxonomy" id="312017"/>
    <lineage>
        <taxon>Eukaryota</taxon>
        <taxon>Sar</taxon>
        <taxon>Alveolata</taxon>
        <taxon>Ciliophora</taxon>
        <taxon>Intramacronucleata</taxon>
        <taxon>Oligohymenophorea</taxon>
        <taxon>Hymenostomatida</taxon>
        <taxon>Tetrahymenina</taxon>
        <taxon>Tetrahymenidae</taxon>
        <taxon>Tetrahymena</taxon>
    </lineage>
</organism>
<gene>
    <name evidence="7" type="ORF">TTHERM_00158290</name>
</gene>
<name>Q22WA5_TETTS</name>
<dbReference type="PANTHER" id="PTHR21355">
    <property type="entry name" value="G-PROTEIN COUPLED RECEPTOR-ASSOCIATED PROTEIN LMBRD2"/>
    <property type="match status" value="1"/>
</dbReference>
<feature type="transmembrane region" description="Helical" evidence="6">
    <location>
        <begin position="398"/>
        <end position="417"/>
    </location>
</feature>
<evidence type="ECO:0000313" key="8">
    <source>
        <dbReference type="Proteomes" id="UP000009168"/>
    </source>
</evidence>
<sequence length="612" mass="72490">MRIFSVVECTIYLIFIAYLVYEYSSKKVPYYVKIITYISWVISFGFVFVLPLDIYYTQHNLSLKRHNLDPKLLDTYEIKYIELTWSVIYWINFLLIWFILPILQEFEDAGEFTIKDKLKRSLYNNALLYGIFVLLGGLFMIYLSYYGKMTMSAMMEFFAGLSNCFGTFLVILLMGHGLVAIPKKYINERTQELNLKYYQGIAKKSEQTKVNAKYQMERLIKIVYLMKEQYSDKHVGQYCTKILEEVNPQIMNDVIKDLRYTNLEDLSRDLTDINMNKIVSLNRQVKKSIADYLRAETKWQILLDNAFLVEDILENQFSIHYKIRSTFWVERSGYVGDILDKIQWFWYVKIKSILKLVLGVIFSIFSLIIIYGELSMFLDLDISIFKIFSQSDEYFKTQILILIPLLYISFCSYYGLFHIQFSGFYCFFKHHNTDAPSLLFGSINFSRVSAPLCYNFLQMMRIQNTSCEQVIGKFDTSVFGSFSAVFFPVVLIIFTLFNFFDIYDLIVEKFNLQQLEFSHQPIQSDIDEGKKILYKARLHRERKFLTKQSTDLRNFNGYSINQFSTRISMYNDDENRNIIPYENQQNKQRSFSTSSLLTNSRNSNFYKDILKI</sequence>